<name>A0ABQ1VUM6_9BACL</name>
<sequence>MRLLKRISLMLLTSLLLIMSFTLGPNYARADNSLLKDIVVFPQGDYDKLEADRMLDHLELIPATLLQGLKDNSVQIKLITGKITDEPEFSQYKGITPRGWENSGLTWDDIPGVSSNIVIVRIGHSDKGKGHNSQNLELHETFHAIDRLVLNNISSSIRFEEIWKREANVNYKGDNYVSTYSTEYFAEAATLYLFNAETQAQLKKDMPLTYEFMKDLFSKYL</sequence>
<dbReference type="RefSeq" id="WP_120463934.1">
    <property type="nucleotide sequence ID" value="NZ_BMIW01000014.1"/>
</dbReference>
<keyword evidence="2" id="KW-0964">Secreted</keyword>
<dbReference type="InterPro" id="IPR014781">
    <property type="entry name" value="Anthrax_toxin_lethal/edema_N/C"/>
</dbReference>
<dbReference type="CDD" id="cd20183">
    <property type="entry name" value="M34_PPEP"/>
    <property type="match status" value="1"/>
</dbReference>
<evidence type="ECO:0000256" key="1">
    <source>
        <dbReference type="ARBA" id="ARBA00004613"/>
    </source>
</evidence>
<dbReference type="Pfam" id="PF07737">
    <property type="entry name" value="ATLF"/>
    <property type="match status" value="1"/>
</dbReference>
<organism evidence="4 5">
    <name type="scientific">Paenibacillus aceti</name>
    <dbReference type="NCBI Taxonomy" id="1820010"/>
    <lineage>
        <taxon>Bacteria</taxon>
        <taxon>Bacillati</taxon>
        <taxon>Bacillota</taxon>
        <taxon>Bacilli</taxon>
        <taxon>Bacillales</taxon>
        <taxon>Paenibacillaceae</taxon>
        <taxon>Paenibacillus</taxon>
    </lineage>
</organism>
<reference evidence="5" key="1">
    <citation type="journal article" date="2019" name="Int. J. Syst. Evol. Microbiol.">
        <title>The Global Catalogue of Microorganisms (GCM) 10K type strain sequencing project: providing services to taxonomists for standard genome sequencing and annotation.</title>
        <authorList>
            <consortium name="The Broad Institute Genomics Platform"/>
            <consortium name="The Broad Institute Genome Sequencing Center for Infectious Disease"/>
            <person name="Wu L."/>
            <person name="Ma J."/>
        </authorList>
    </citation>
    <scope>NUCLEOTIDE SEQUENCE [LARGE SCALE GENOMIC DNA]</scope>
    <source>
        <strain evidence="5">CGMCC 1.15420</strain>
    </source>
</reference>
<dbReference type="EMBL" id="BMIW01000014">
    <property type="protein sequence ID" value="GGG00126.1"/>
    <property type="molecule type" value="Genomic_DNA"/>
</dbReference>
<dbReference type="Gene3D" id="3.40.390.10">
    <property type="entry name" value="Collagenase (Catalytic Domain)"/>
    <property type="match status" value="1"/>
</dbReference>
<dbReference type="InterPro" id="IPR024079">
    <property type="entry name" value="MetalloPept_cat_dom_sf"/>
</dbReference>
<protein>
    <submittedName>
        <fullName evidence="4">Pro-Pro endopeptidase</fullName>
    </submittedName>
</protein>
<evidence type="ECO:0000313" key="5">
    <source>
        <dbReference type="Proteomes" id="UP000608420"/>
    </source>
</evidence>
<comment type="caution">
    <text evidence="4">The sequence shown here is derived from an EMBL/GenBank/DDBJ whole genome shotgun (WGS) entry which is preliminary data.</text>
</comment>
<dbReference type="Proteomes" id="UP000608420">
    <property type="component" value="Unassembled WGS sequence"/>
</dbReference>
<evidence type="ECO:0000259" key="3">
    <source>
        <dbReference type="PROSITE" id="PS51995"/>
    </source>
</evidence>
<dbReference type="InterPro" id="IPR047568">
    <property type="entry name" value="ATLF-like_dom"/>
</dbReference>
<keyword evidence="5" id="KW-1185">Reference proteome</keyword>
<accession>A0ABQ1VUM6</accession>
<evidence type="ECO:0000256" key="2">
    <source>
        <dbReference type="ARBA" id="ARBA00022525"/>
    </source>
</evidence>
<proteinExistence type="predicted"/>
<evidence type="ECO:0000313" key="4">
    <source>
        <dbReference type="EMBL" id="GGG00126.1"/>
    </source>
</evidence>
<feature type="domain" description="ATLF-like" evidence="3">
    <location>
        <begin position="32"/>
        <end position="218"/>
    </location>
</feature>
<dbReference type="PROSITE" id="PS51995">
    <property type="entry name" value="ATLF"/>
    <property type="match status" value="1"/>
</dbReference>
<gene>
    <name evidence="4" type="primary">zmp1</name>
    <name evidence="4" type="ORF">GCM10010913_22410</name>
</gene>
<comment type="subcellular location">
    <subcellularLocation>
        <location evidence="1">Secreted</location>
    </subcellularLocation>
</comment>
<dbReference type="SUPFAM" id="SSF55486">
    <property type="entry name" value="Metalloproteases ('zincins'), catalytic domain"/>
    <property type="match status" value="1"/>
</dbReference>